<feature type="repeat" description="TPR" evidence="1">
    <location>
        <begin position="741"/>
        <end position="774"/>
    </location>
</feature>
<dbReference type="Pfam" id="PF13374">
    <property type="entry name" value="TPR_10"/>
    <property type="match status" value="1"/>
</dbReference>
<dbReference type="PANTHER" id="PTHR35205:SF1">
    <property type="entry name" value="ZU5 DOMAIN-CONTAINING PROTEIN"/>
    <property type="match status" value="1"/>
</dbReference>
<dbReference type="InterPro" id="IPR011990">
    <property type="entry name" value="TPR-like_helical_dom_sf"/>
</dbReference>
<dbReference type="Pfam" id="PF25000">
    <property type="entry name" value="DUF7779"/>
    <property type="match status" value="1"/>
</dbReference>
<name>A0A9P9GKW7_FUSSL</name>
<proteinExistence type="predicted"/>
<dbReference type="GO" id="GO:0043531">
    <property type="term" value="F:ADP binding"/>
    <property type="evidence" value="ECO:0007669"/>
    <property type="project" value="InterPro"/>
</dbReference>
<dbReference type="AlphaFoldDB" id="A0A9P9GKW7"/>
<keyword evidence="4" id="KW-1185">Reference proteome</keyword>
<dbReference type="Proteomes" id="UP000736672">
    <property type="component" value="Unassembled WGS sequence"/>
</dbReference>
<dbReference type="InterPro" id="IPR019734">
    <property type="entry name" value="TPR_rpt"/>
</dbReference>
<evidence type="ECO:0000313" key="4">
    <source>
        <dbReference type="Proteomes" id="UP000736672"/>
    </source>
</evidence>
<sequence>MKRPLPCLACWEDNGDNDDMSEAARVSSKPARVSSQSSLGTRSAYNNVVQDETETINGLSCDISNEELILRRIRSVADPEYLQRSEDCQVSDCEAMMAKVREEFEARRLSPLLDKFETPLHVIDRFVSGITVLVQALDPIAQIIWGGFLIVFKNAVHFVDLIGTLLTCVDTLSNTLDRFRYYRDMYSNERVTASLCGLCACCVEFCAAASKLLQLAEKDFVQEIGLQQAIEIHGVAQAVKPQGPKIPCHVMSPARNRLFFPRPDIMKRIEAHFFPEDEMSPLGLRSFLLHGLGGSGKTQLAVNFVYNHWDDYDIIIWATVVCPLYASISKKLWADSKKDYKWLIIFDNVDNEQLLRDYWPNSAKGSILITGRQWILGTTMVDGACEIGSLEEKEGASMIQLLLENKVSDAQDRHLVEEMAKALGGLPLALAQMAGYLRTNHVTVKEFLGNYDNSEYARTLFGRATSLDHEQHQQTLETVWRLSFEKLSPDAKTLLGIIVFLHPAEIPARIFQIREPRSEMALLPGLQVLDNSVDTLRYIAAKSSLTQQSLVTYNERELSLSIHRQVQQSALYELLDGDPENLRVALSGAVQVLYFAYPRQSPLGKPIPNWPACQQYTTHVLRLLSLYETENKVREKADTNTLTLLTELLCDCGVYLWARCLFGDAERLARASIEIAERVLEPHDCLRAQPYTLLGCICLRSDSRKDEAVKSLELALHIRDENMRTEYKHVEPPLHVDIQLANAYSNLGIAAKQTGEFEKASKLHKKAISIKERQRDHCAGFLLGLSLHNVGKLRHLQGHVEEAVEFFSECIAEMSIYRGDEEMKARQAVWVCSLAEAEASLGREEEAEAHFTESLQTLEKVMKGSLDTGTTCLRFGAFRYGAGRFEEALTLFNDAKKIFSAKPAAVIGEEILSKNRLAYSLHWMGRTYAQLDKEHDSRDAQTKASKLYAEITGNDISSDPEEALKQYETLVSDD</sequence>
<evidence type="ECO:0000259" key="2">
    <source>
        <dbReference type="Pfam" id="PF25000"/>
    </source>
</evidence>
<protein>
    <recommendedName>
        <fullName evidence="2">DUF7779 domain-containing protein</fullName>
    </recommendedName>
</protein>
<dbReference type="Gene3D" id="3.40.50.300">
    <property type="entry name" value="P-loop containing nucleotide triphosphate hydrolases"/>
    <property type="match status" value="1"/>
</dbReference>
<dbReference type="PROSITE" id="PS50005">
    <property type="entry name" value="TPR"/>
    <property type="match status" value="1"/>
</dbReference>
<reference evidence="3" key="1">
    <citation type="journal article" date="2021" name="Nat. Commun.">
        <title>Genetic determinants of endophytism in the Arabidopsis root mycobiome.</title>
        <authorList>
            <person name="Mesny F."/>
            <person name="Miyauchi S."/>
            <person name="Thiergart T."/>
            <person name="Pickel B."/>
            <person name="Atanasova L."/>
            <person name="Karlsson M."/>
            <person name="Huettel B."/>
            <person name="Barry K.W."/>
            <person name="Haridas S."/>
            <person name="Chen C."/>
            <person name="Bauer D."/>
            <person name="Andreopoulos W."/>
            <person name="Pangilinan J."/>
            <person name="LaButti K."/>
            <person name="Riley R."/>
            <person name="Lipzen A."/>
            <person name="Clum A."/>
            <person name="Drula E."/>
            <person name="Henrissat B."/>
            <person name="Kohler A."/>
            <person name="Grigoriev I.V."/>
            <person name="Martin F.M."/>
            <person name="Hacquard S."/>
        </authorList>
    </citation>
    <scope>NUCLEOTIDE SEQUENCE</scope>
    <source>
        <strain evidence="3">FSSC 5 MPI-SDFR-AT-0091</strain>
    </source>
</reference>
<dbReference type="SUPFAM" id="SSF52540">
    <property type="entry name" value="P-loop containing nucleoside triphosphate hydrolases"/>
    <property type="match status" value="1"/>
</dbReference>
<dbReference type="Gene3D" id="1.25.40.10">
    <property type="entry name" value="Tetratricopeptide repeat domain"/>
    <property type="match status" value="2"/>
</dbReference>
<feature type="domain" description="DUF7779" evidence="2">
    <location>
        <begin position="483"/>
        <end position="572"/>
    </location>
</feature>
<organism evidence="3 4">
    <name type="scientific">Fusarium solani</name>
    <name type="common">Filamentous fungus</name>
    <dbReference type="NCBI Taxonomy" id="169388"/>
    <lineage>
        <taxon>Eukaryota</taxon>
        <taxon>Fungi</taxon>
        <taxon>Dikarya</taxon>
        <taxon>Ascomycota</taxon>
        <taxon>Pezizomycotina</taxon>
        <taxon>Sordariomycetes</taxon>
        <taxon>Hypocreomycetidae</taxon>
        <taxon>Hypocreales</taxon>
        <taxon>Nectriaceae</taxon>
        <taxon>Fusarium</taxon>
        <taxon>Fusarium solani species complex</taxon>
    </lineage>
</organism>
<dbReference type="EMBL" id="JAGTJS010000021">
    <property type="protein sequence ID" value="KAH7239782.1"/>
    <property type="molecule type" value="Genomic_DNA"/>
</dbReference>
<evidence type="ECO:0000313" key="3">
    <source>
        <dbReference type="EMBL" id="KAH7239782.1"/>
    </source>
</evidence>
<dbReference type="OrthoDB" id="5096558at2759"/>
<accession>A0A9P9GKW7</accession>
<dbReference type="InterPro" id="IPR056681">
    <property type="entry name" value="DUF7779"/>
</dbReference>
<dbReference type="PANTHER" id="PTHR35205">
    <property type="entry name" value="NB-ARC AND TPR DOMAIN PROTEIN"/>
    <property type="match status" value="1"/>
</dbReference>
<evidence type="ECO:0000256" key="1">
    <source>
        <dbReference type="PROSITE-ProRule" id="PRU00339"/>
    </source>
</evidence>
<comment type="caution">
    <text evidence="3">The sequence shown here is derived from an EMBL/GenBank/DDBJ whole genome shotgun (WGS) entry which is preliminary data.</text>
</comment>
<gene>
    <name evidence="3" type="ORF">B0J15DRAFT_569188</name>
</gene>
<keyword evidence="1" id="KW-0802">TPR repeat</keyword>
<dbReference type="SUPFAM" id="SSF48452">
    <property type="entry name" value="TPR-like"/>
    <property type="match status" value="1"/>
</dbReference>
<dbReference type="SMART" id="SM00028">
    <property type="entry name" value="TPR"/>
    <property type="match status" value="5"/>
</dbReference>
<dbReference type="InterPro" id="IPR027417">
    <property type="entry name" value="P-loop_NTPase"/>
</dbReference>